<dbReference type="PANTHER" id="PTHR11365:SF2">
    <property type="entry name" value="5-OXOPROLINASE"/>
    <property type="match status" value="1"/>
</dbReference>
<dbReference type="KEGG" id="pic:PICST_86944"/>
<dbReference type="InParanoid" id="A3GHC9"/>
<dbReference type="EMBL" id="AAVQ01000002">
    <property type="protein sequence ID" value="EAZ62795.2"/>
    <property type="molecule type" value="Genomic_DNA"/>
</dbReference>
<dbReference type="Pfam" id="PF05378">
    <property type="entry name" value="Hydant_A_N"/>
    <property type="match status" value="1"/>
</dbReference>
<accession>A3GHC9</accession>
<evidence type="ECO:0000313" key="6">
    <source>
        <dbReference type="Proteomes" id="UP000002258"/>
    </source>
</evidence>
<keyword evidence="6" id="KW-1185">Reference proteome</keyword>
<dbReference type="eggNOG" id="KOG1939">
    <property type="taxonomic scope" value="Eukaryota"/>
</dbReference>
<name>A3GHC9_PICST</name>
<dbReference type="Proteomes" id="UP000002258">
    <property type="component" value="Chromosome 1"/>
</dbReference>
<dbReference type="EC" id="3.5.2.9" evidence="5"/>
<dbReference type="GO" id="GO:0005829">
    <property type="term" value="C:cytosol"/>
    <property type="evidence" value="ECO:0007669"/>
    <property type="project" value="TreeGrafter"/>
</dbReference>
<dbReference type="GO" id="GO:0006749">
    <property type="term" value="P:glutathione metabolic process"/>
    <property type="evidence" value="ECO:0007669"/>
    <property type="project" value="TreeGrafter"/>
</dbReference>
<dbReference type="PANTHER" id="PTHR11365">
    <property type="entry name" value="5-OXOPROLINASE RELATED"/>
    <property type="match status" value="1"/>
</dbReference>
<reference evidence="5 6" key="1">
    <citation type="journal article" date="2007" name="Nat. Biotechnol.">
        <title>Genome sequence of the lignocellulose-bioconverting and xylose-fermenting yeast Pichia stipitis.</title>
        <authorList>
            <person name="Jeffries T.W."/>
            <person name="Grigoriev I.V."/>
            <person name="Grimwood J."/>
            <person name="Laplaza J.M."/>
            <person name="Aerts A."/>
            <person name="Salamov A."/>
            <person name="Schmutz J."/>
            <person name="Lindquist E."/>
            <person name="Dehal P."/>
            <person name="Shapiro H."/>
            <person name="Jin Y.S."/>
            <person name="Passoth V."/>
            <person name="Richardson P.M."/>
        </authorList>
    </citation>
    <scope>NUCLEOTIDE SEQUENCE [LARGE SCALE GENOMIC DNA]</scope>
    <source>
        <strain evidence="6">ATCC 58785 / CBS 6054 / NBRC 10063 / NRRL Y-11545</strain>
    </source>
</reference>
<dbReference type="InterPro" id="IPR002821">
    <property type="entry name" value="Hydantoinase_A"/>
</dbReference>
<feature type="domain" description="Hydantoinase A/oxoprolinase" evidence="2">
    <location>
        <begin position="246"/>
        <end position="541"/>
    </location>
</feature>
<feature type="domain" description="Hydantoinase/oxoprolinase N-terminal" evidence="4">
    <location>
        <begin position="11"/>
        <end position="226"/>
    </location>
</feature>
<dbReference type="OrthoDB" id="3643at2759"/>
<dbReference type="RefSeq" id="XP_001386818.2">
    <property type="nucleotide sequence ID" value="XM_001386781.1"/>
</dbReference>
<dbReference type="InterPro" id="IPR008040">
    <property type="entry name" value="Hydant_A_N"/>
</dbReference>
<comment type="similarity">
    <text evidence="1">Belongs to the oxoprolinase family.</text>
</comment>
<organism evidence="5 6">
    <name type="scientific">Scheffersomyces stipitis (strain ATCC 58785 / CBS 6054 / NBRC 10063 / NRRL Y-11545)</name>
    <name type="common">Yeast</name>
    <name type="synonym">Pichia stipitis</name>
    <dbReference type="NCBI Taxonomy" id="322104"/>
    <lineage>
        <taxon>Eukaryota</taxon>
        <taxon>Fungi</taxon>
        <taxon>Dikarya</taxon>
        <taxon>Ascomycota</taxon>
        <taxon>Saccharomycotina</taxon>
        <taxon>Pichiomycetes</taxon>
        <taxon>Debaryomycetaceae</taxon>
        <taxon>Scheffersomyces</taxon>
    </lineage>
</organism>
<evidence type="ECO:0000259" key="4">
    <source>
        <dbReference type="Pfam" id="PF05378"/>
    </source>
</evidence>
<dbReference type="InterPro" id="IPR045079">
    <property type="entry name" value="Oxoprolinase-like"/>
</dbReference>
<dbReference type="GeneID" id="4851678"/>
<dbReference type="HOGENOM" id="CLU_002157_0_1_1"/>
<gene>
    <name evidence="5" type="primary">HYU1.3</name>
    <name evidence="5" type="ORF">PICST_86944</name>
</gene>
<proteinExistence type="inferred from homology"/>
<sequence length="1322" mass="144701">MTIANLTNVEIAIDRGGTFTDVIYKYREHDVENEETFKLLSVDPANYNDANIEGIRRVLEMLTHSTIARGTPLDTSIISSIRLGTTVATNALLERKGARIALVTTKGFKDLLHIGDQSRPNLFALNIVKPGVLYESVVEAEERVTMPAFTGDPTGYDAQDLVDNIHYVRGETNEVFEILQPLDTEKLTADLLSLRKEGIDSIAIVFIHGFNFQKHEKIAGSIARELGFTNVSLSHEILPVIKTVSRGQSTTVDAYLTPIVKEYINNFVSGFKTGFESHTRIEFMQSDGGLCSWNNFTGLRSLLSGPAGGVVGAAKTCYDADNQIPVIGFDMGGTSTDISRFAGEYEFSFESIIAGIKIAAPQLDINTVAAGGGSILFYRNGTFIVGPESASAHPGPACYRKGGPLTVTDANLFTGRIIPEYFPKIFGPCENLPLDYEVTKKKFEQLTETINKENPGATKTPLEIALGFLKVADFQMARPIRDLTESKGHDVSKHALASFGGAGGQHATSIAKILKIKKILIHKHSSILSAYGISLSSIVNEQQEPVSVAYNKLTASSLLDRCNKLKLKSQKELIDQGVLSKSIDYEVFFNMSYKGSDTRIMIKQEKDQDFLQSFYTRHQSEFAFNDFEKLVLVTDIRVRATGSTSVQTEERSPYKDYDSINKIEVDSDLVQKSTDVHFDQGTLSTKVFFLQTLPIGSVLTGPALVLDSTQTIVVSPDATATILPRHVVIDIHTEEKHFISTDYVDPIQLSIFANRFMSIADDMSRTLQKISVSANIKERLDYSCALFDNKGNLAANAPNVPVHLGSMSTAIKYQLQHWKDDLQEGDILCTNSPSVGGTHLPDLTVISPVFIDGVIQFVVAARAHHSEIGGSAPGSSSSYARDIYEEGANIEAWKIVSNGKFDYQGLQKHFVDVPRSHGVSGTRNIDDNISDLKAQIASNQRGINLLKDLFEEYGTETVLFYMKNVKKSAELAVRDFLKNYASRNKNKLPLVAEDYMDDGCKIQVKIDIDEKNGSAVFDFSGTSLESYSNLNAPKSIAYSTVIYVLRCLVNLEIPLNQGCLDPCTLIIPENSLINPSRFAAVCAGNGMTSQRLTDCLFKAFGLTSATGGCMNGINFGTGGVDANGDMIKGFGYTETVGQGSCAGIVDTDCERYGFNGFSGTQTNMTNTKITDPEVLEQRYPCLLLHYGIRKNSGGKGKWNGGDGLVREIKFTSPVHVSLVTQRRVYQPWGIYGGESGASGKNFLGRDRGNDVIQWIQLPSLAEIEIRKGDILKIKTPGGGGFGRPEDTDEFWGITNSKKQQFKVMAISEGSLGSIKEASNSSQ</sequence>
<comment type="caution">
    <text evidence="5">The sequence shown here is derived from an EMBL/GenBank/DDBJ whole genome shotgun (WGS) entry which is preliminary data.</text>
</comment>
<evidence type="ECO:0000259" key="2">
    <source>
        <dbReference type="Pfam" id="PF01968"/>
    </source>
</evidence>
<dbReference type="GO" id="GO:0017168">
    <property type="term" value="F:5-oxoprolinase (ATP-hydrolyzing) activity"/>
    <property type="evidence" value="ECO:0007669"/>
    <property type="project" value="UniProtKB-EC"/>
</dbReference>
<evidence type="ECO:0000259" key="3">
    <source>
        <dbReference type="Pfam" id="PF02538"/>
    </source>
</evidence>
<dbReference type="Pfam" id="PF02538">
    <property type="entry name" value="Hydantoinase_B"/>
    <property type="match status" value="1"/>
</dbReference>
<dbReference type="InterPro" id="IPR003692">
    <property type="entry name" value="Hydantoinase_B"/>
</dbReference>
<protein>
    <submittedName>
        <fullName evidence="5">5-oxoprolinase</fullName>
        <ecNumber evidence="5">3.5.2.9</ecNumber>
    </submittedName>
</protein>
<dbReference type="Pfam" id="PF01968">
    <property type="entry name" value="Hydantoinase_A"/>
    <property type="match status" value="1"/>
</dbReference>
<dbReference type="STRING" id="322104.A3GHC9"/>
<keyword evidence="5" id="KW-0378">Hydrolase</keyword>
<feature type="domain" description="Hydantoinase B/oxoprolinase" evidence="3">
    <location>
        <begin position="745"/>
        <end position="1284"/>
    </location>
</feature>
<evidence type="ECO:0000313" key="5">
    <source>
        <dbReference type="EMBL" id="EAZ62795.2"/>
    </source>
</evidence>
<evidence type="ECO:0000256" key="1">
    <source>
        <dbReference type="ARBA" id="ARBA00010403"/>
    </source>
</evidence>